<dbReference type="EMBL" id="WIND01000002">
    <property type="protein sequence ID" value="MSU88815.1"/>
    <property type="molecule type" value="Genomic_DNA"/>
</dbReference>
<dbReference type="SUPFAM" id="SSF53850">
    <property type="entry name" value="Periplasmic binding protein-like II"/>
    <property type="match status" value="1"/>
</dbReference>
<dbReference type="AlphaFoldDB" id="A0A6L5YYA4"/>
<protein>
    <submittedName>
        <fullName evidence="3">Extracellular solute-binding protein</fullName>
    </submittedName>
</protein>
<name>A0A6L5YYA4_9RHOB</name>
<proteinExistence type="predicted"/>
<dbReference type="PANTHER" id="PTHR30006">
    <property type="entry name" value="THIAMINE-BINDING PERIPLASMIC PROTEIN-RELATED"/>
    <property type="match status" value="1"/>
</dbReference>
<gene>
    <name evidence="3" type="ORF">GE300_04160</name>
</gene>
<dbReference type="RefSeq" id="WP_154445199.1">
    <property type="nucleotide sequence ID" value="NZ_WIND01000002.1"/>
</dbReference>
<keyword evidence="4" id="KW-1185">Reference proteome</keyword>
<dbReference type="InterPro" id="IPR006059">
    <property type="entry name" value="SBP"/>
</dbReference>
<dbReference type="Proteomes" id="UP000474957">
    <property type="component" value="Unassembled WGS sequence"/>
</dbReference>
<evidence type="ECO:0000313" key="3">
    <source>
        <dbReference type="EMBL" id="MSU88815.1"/>
    </source>
</evidence>
<evidence type="ECO:0000256" key="2">
    <source>
        <dbReference type="SAM" id="SignalP"/>
    </source>
</evidence>
<dbReference type="GO" id="GO:0030288">
    <property type="term" value="C:outer membrane-bounded periplasmic space"/>
    <property type="evidence" value="ECO:0007669"/>
    <property type="project" value="TreeGrafter"/>
</dbReference>
<accession>A0A6L5YYA4</accession>
<dbReference type="PANTHER" id="PTHR30006:SF25">
    <property type="entry name" value="PHOSPHOGLYCERATE TRANSPORT REGULATORY PROTEIN PGTC"/>
    <property type="match status" value="1"/>
</dbReference>
<organism evidence="3 4">
    <name type="scientific">Halovulum marinum</name>
    <dbReference type="NCBI Taxonomy" id="2662447"/>
    <lineage>
        <taxon>Bacteria</taxon>
        <taxon>Pseudomonadati</taxon>
        <taxon>Pseudomonadota</taxon>
        <taxon>Alphaproteobacteria</taxon>
        <taxon>Rhodobacterales</taxon>
        <taxon>Paracoccaceae</taxon>
        <taxon>Halovulum</taxon>
    </lineage>
</organism>
<reference evidence="3 4" key="1">
    <citation type="submission" date="2019-10" db="EMBL/GenBank/DDBJ databases">
        <title>Cognatihalovulum marinum gen. nov. sp. nov., a new member of the family Rhodobacteraceae isolated from deep seawater of the Northwest Indian Ocean.</title>
        <authorList>
            <person name="Ruan C."/>
            <person name="Wang J."/>
            <person name="Zheng X."/>
            <person name="Song L."/>
            <person name="Zhu Y."/>
            <person name="Huang Y."/>
            <person name="Lu Z."/>
            <person name="Du W."/>
            <person name="Huang L."/>
            <person name="Dai X."/>
        </authorList>
    </citation>
    <scope>NUCLEOTIDE SEQUENCE [LARGE SCALE GENOMIC DNA]</scope>
    <source>
        <strain evidence="3 4">2CG4</strain>
    </source>
</reference>
<keyword evidence="1 2" id="KW-0732">Signal</keyword>
<dbReference type="Pfam" id="PF01547">
    <property type="entry name" value="SBP_bac_1"/>
    <property type="match status" value="1"/>
</dbReference>
<evidence type="ECO:0000256" key="1">
    <source>
        <dbReference type="ARBA" id="ARBA00022729"/>
    </source>
</evidence>
<dbReference type="Gene3D" id="3.40.190.10">
    <property type="entry name" value="Periplasmic binding protein-like II"/>
    <property type="match status" value="2"/>
</dbReference>
<feature type="signal peptide" evidence="2">
    <location>
        <begin position="1"/>
        <end position="20"/>
    </location>
</feature>
<feature type="chain" id="PRO_5026842182" evidence="2">
    <location>
        <begin position="21"/>
        <end position="354"/>
    </location>
</feature>
<sequence length="354" mass="37603">MSLRALLGLALLLLAPEASAQADPEATRGFGATDAPRTLLVRGTTDIALFGPVLGAFVAASPEVRVEYEQWSSNGLYAAGEAACTADAADADLLISSAVDQLVKLVNDGCARPYRSARTDRLPAGASWRDEIFGITREPAVLVYNRDLVPASQAPRSRFDLIDLLRPADSPYAGRVATYDIEASGLGYLFAFVDSRQATTFGSLIEAFGRSGAVATCCSAEIIDGVIAGRFLVAYNVLGSYALARAETAPNLAVVAPDDYTLVLSRAAMLPAGARNPDDAGLLLDFLLSDAGRRELAAARLIVDLDEPDETLLTLPSGSAVLRQIPLSPVLLVGLDRQKRARFLELWRGTFTTE</sequence>
<comment type="caution">
    <text evidence="3">The sequence shown here is derived from an EMBL/GenBank/DDBJ whole genome shotgun (WGS) entry which is preliminary data.</text>
</comment>
<evidence type="ECO:0000313" key="4">
    <source>
        <dbReference type="Proteomes" id="UP000474957"/>
    </source>
</evidence>